<dbReference type="Gene3D" id="2.60.40.2310">
    <property type="match status" value="1"/>
</dbReference>
<feature type="active site" description="Charge relay system" evidence="8 9">
    <location>
        <position position="165"/>
    </location>
</feature>
<dbReference type="Proteomes" id="UP001154282">
    <property type="component" value="Unassembled WGS sequence"/>
</dbReference>
<dbReference type="GO" id="GO:0006508">
    <property type="term" value="P:proteolysis"/>
    <property type="evidence" value="ECO:0007669"/>
    <property type="project" value="UniProtKB-KW"/>
</dbReference>
<keyword evidence="4 9" id="KW-0645">Protease</keyword>
<proteinExistence type="inferred from homology"/>
<keyword evidence="5 11" id="KW-0732">Signal</keyword>
<dbReference type="PROSITE" id="PS51892">
    <property type="entry name" value="SUBTILASE"/>
    <property type="match status" value="1"/>
</dbReference>
<sequence>MALPPSMLQTICFLYAALLLLSSSSADPIRQQYVVYMGSSSSSANGGEFAPESAYLQMLSSVTESDDGGEMGLVRRYQHAFRGFSAMLTEDQASALSGQEGVISVFPDPILKLHTTRSWDFLESMSGLSNLMSSSNSSSSSSSTSGHHISGVPSPRRDVIIGVIDTGIWPESPSFNDEGIGEIPSRWKGICMEGSDFRKSNCNRKLIGARYYGTERTYNDNKTHSSKPKGSPRDTVGHGTHTASIAAGSPVANASYYGLARGTAKGGAPSARIAVYKACSEDGCSGSTLLKAIDDAIADGVDFISISIGMSSTFQADFLEDPIAIGAFHAQEKGVTVVCSAGNEGPQLNTVVNSAPWIFTAAASNIDRDFQSTLVLGDGRTFKGSTINFSNLRRSRTYPLVFGAGAASNFTPISESSNCYPGSLDRNKVAGKIVVCVASDFSISRRIRKMVVEDARGRGMILVNPEDTGVPFDSGTFPFIEVGGRYGTSILKYMNKTKNPKGTILAAVDVPGYRPAPSVAYFSSRGPGPLTENILKPDVMAPGVSILAAFPPKNVTGTVPAGEKPSWYALKSGTSMACPHVTGAAAFVKSVHPKWSPSMIKSALMTTATVFNNLGKPVMNNSRQSASPHEAGAGEINPIKALNPGLVFHTTTLDYLRFLCYYGLSNKDIKSLSPRTNFTCPSNSTNNDRLMSNLNYPSISIAVLSRRRIGRAATATQTITRTATNVGHVNSTYIAMVHAPSGLRVEVLPRKLVFTERVGRLTFRVVFNGTKAPRGYNYGSLTWRDGRRHLVRLVFAVNVE</sequence>
<evidence type="ECO:0000256" key="3">
    <source>
        <dbReference type="ARBA" id="ARBA00022525"/>
    </source>
</evidence>
<evidence type="ECO:0000256" key="6">
    <source>
        <dbReference type="ARBA" id="ARBA00022801"/>
    </source>
</evidence>
<protein>
    <submittedName>
        <fullName evidence="15">Uncharacterized protein</fullName>
    </submittedName>
</protein>
<evidence type="ECO:0000256" key="11">
    <source>
        <dbReference type="SAM" id="SignalP"/>
    </source>
</evidence>
<dbReference type="GO" id="GO:0005576">
    <property type="term" value="C:extracellular region"/>
    <property type="evidence" value="ECO:0007669"/>
    <property type="project" value="UniProtKB-SubCell"/>
</dbReference>
<evidence type="ECO:0000256" key="10">
    <source>
        <dbReference type="SAM" id="MobiDB-lite"/>
    </source>
</evidence>
<evidence type="ECO:0000313" key="15">
    <source>
        <dbReference type="EMBL" id="CAI0421395.1"/>
    </source>
</evidence>
<dbReference type="InterPro" id="IPR015500">
    <property type="entry name" value="Peptidase_S8_subtilisin-rel"/>
</dbReference>
<feature type="active site" description="Charge relay system" evidence="8 9">
    <location>
        <position position="238"/>
    </location>
</feature>
<evidence type="ECO:0000259" key="12">
    <source>
        <dbReference type="Pfam" id="PF00082"/>
    </source>
</evidence>
<feature type="domain" description="Peptidase S8/S53" evidence="12">
    <location>
        <begin position="157"/>
        <end position="633"/>
    </location>
</feature>
<dbReference type="InterPro" id="IPR037045">
    <property type="entry name" value="S8pro/Inhibitor_I9_sf"/>
</dbReference>
<dbReference type="PRINTS" id="PR00723">
    <property type="entry name" value="SUBTILISIN"/>
</dbReference>
<feature type="signal peptide" evidence="11">
    <location>
        <begin position="1"/>
        <end position="26"/>
    </location>
</feature>
<dbReference type="InterPro" id="IPR000209">
    <property type="entry name" value="Peptidase_S8/S53_dom"/>
</dbReference>
<feature type="domain" description="Subtilisin-like protease fibronectin type-III" evidence="14">
    <location>
        <begin position="693"/>
        <end position="797"/>
    </location>
</feature>
<evidence type="ECO:0000256" key="4">
    <source>
        <dbReference type="ARBA" id="ARBA00022670"/>
    </source>
</evidence>
<dbReference type="InterPro" id="IPR045051">
    <property type="entry name" value="SBT"/>
</dbReference>
<feature type="chain" id="PRO_5043561204" evidence="11">
    <location>
        <begin position="27"/>
        <end position="800"/>
    </location>
</feature>
<dbReference type="AlphaFoldDB" id="A0AAV0KJ09"/>
<name>A0AAV0KJ09_9ROSI</name>
<feature type="compositionally biased region" description="Low complexity" evidence="10">
    <location>
        <begin position="132"/>
        <end position="146"/>
    </location>
</feature>
<dbReference type="PROSITE" id="PS00138">
    <property type="entry name" value="SUBTILASE_SER"/>
    <property type="match status" value="1"/>
</dbReference>
<dbReference type="InterPro" id="IPR023828">
    <property type="entry name" value="Peptidase_S8_Ser-AS"/>
</dbReference>
<organism evidence="15 16">
    <name type="scientific">Linum tenue</name>
    <dbReference type="NCBI Taxonomy" id="586396"/>
    <lineage>
        <taxon>Eukaryota</taxon>
        <taxon>Viridiplantae</taxon>
        <taxon>Streptophyta</taxon>
        <taxon>Embryophyta</taxon>
        <taxon>Tracheophyta</taxon>
        <taxon>Spermatophyta</taxon>
        <taxon>Magnoliopsida</taxon>
        <taxon>eudicotyledons</taxon>
        <taxon>Gunneridae</taxon>
        <taxon>Pentapetalae</taxon>
        <taxon>rosids</taxon>
        <taxon>fabids</taxon>
        <taxon>Malpighiales</taxon>
        <taxon>Linaceae</taxon>
        <taxon>Linum</taxon>
    </lineage>
</organism>
<evidence type="ECO:0000256" key="7">
    <source>
        <dbReference type="ARBA" id="ARBA00022825"/>
    </source>
</evidence>
<dbReference type="CDD" id="cd02120">
    <property type="entry name" value="PA_subtilisin_like"/>
    <property type="match status" value="1"/>
</dbReference>
<evidence type="ECO:0000259" key="14">
    <source>
        <dbReference type="Pfam" id="PF17766"/>
    </source>
</evidence>
<dbReference type="Gene3D" id="3.40.50.200">
    <property type="entry name" value="Peptidase S8/S53 domain"/>
    <property type="match status" value="1"/>
</dbReference>
<feature type="region of interest" description="Disordered" evidence="10">
    <location>
        <begin position="218"/>
        <end position="240"/>
    </location>
</feature>
<evidence type="ECO:0000256" key="2">
    <source>
        <dbReference type="ARBA" id="ARBA00011073"/>
    </source>
</evidence>
<dbReference type="Pfam" id="PF17766">
    <property type="entry name" value="fn3_6"/>
    <property type="match status" value="1"/>
</dbReference>
<dbReference type="EMBL" id="CAMGYJ010000005">
    <property type="protein sequence ID" value="CAI0421395.1"/>
    <property type="molecule type" value="Genomic_DNA"/>
</dbReference>
<reference evidence="15" key="1">
    <citation type="submission" date="2022-08" db="EMBL/GenBank/DDBJ databases">
        <authorList>
            <person name="Gutierrez-Valencia J."/>
        </authorList>
    </citation>
    <scope>NUCLEOTIDE SEQUENCE</scope>
</reference>
<dbReference type="Gene3D" id="3.50.30.30">
    <property type="match status" value="1"/>
</dbReference>
<keyword evidence="7 9" id="KW-0720">Serine protease</keyword>
<evidence type="ECO:0000256" key="8">
    <source>
        <dbReference type="PIRSR" id="PIRSR615500-1"/>
    </source>
</evidence>
<keyword evidence="3" id="KW-0964">Secreted</keyword>
<dbReference type="SUPFAM" id="SSF52743">
    <property type="entry name" value="Subtilisin-like"/>
    <property type="match status" value="1"/>
</dbReference>
<comment type="subcellular location">
    <subcellularLocation>
        <location evidence="1">Secreted</location>
    </subcellularLocation>
</comment>
<comment type="caution">
    <text evidence="15">The sequence shown here is derived from an EMBL/GenBank/DDBJ whole genome shotgun (WGS) entry which is preliminary data.</text>
</comment>
<evidence type="ECO:0000256" key="1">
    <source>
        <dbReference type="ARBA" id="ARBA00004613"/>
    </source>
</evidence>
<dbReference type="InterPro" id="IPR034197">
    <property type="entry name" value="Peptidases_S8_3"/>
</dbReference>
<evidence type="ECO:0000259" key="13">
    <source>
        <dbReference type="Pfam" id="PF05922"/>
    </source>
</evidence>
<dbReference type="CDD" id="cd04852">
    <property type="entry name" value="Peptidases_S8_3"/>
    <property type="match status" value="1"/>
</dbReference>
<dbReference type="GO" id="GO:0009609">
    <property type="term" value="P:response to symbiotic bacterium"/>
    <property type="evidence" value="ECO:0007669"/>
    <property type="project" value="UniProtKB-ARBA"/>
</dbReference>
<dbReference type="Gene3D" id="3.30.70.80">
    <property type="entry name" value="Peptidase S8 propeptide/proteinase inhibitor I9"/>
    <property type="match status" value="1"/>
</dbReference>
<feature type="active site" description="Charge relay system" evidence="8 9">
    <location>
        <position position="575"/>
    </location>
</feature>
<feature type="domain" description="Inhibitor I9" evidence="13">
    <location>
        <begin position="32"/>
        <end position="114"/>
    </location>
</feature>
<dbReference type="PANTHER" id="PTHR10795">
    <property type="entry name" value="PROPROTEIN CONVERTASE SUBTILISIN/KEXIN"/>
    <property type="match status" value="1"/>
</dbReference>
<dbReference type="InterPro" id="IPR036852">
    <property type="entry name" value="Peptidase_S8/S53_dom_sf"/>
</dbReference>
<feature type="region of interest" description="Disordered" evidence="10">
    <location>
        <begin position="132"/>
        <end position="154"/>
    </location>
</feature>
<dbReference type="InterPro" id="IPR010259">
    <property type="entry name" value="S8pro/Inhibitor_I9"/>
</dbReference>
<accession>A0AAV0KJ09</accession>
<keyword evidence="16" id="KW-1185">Reference proteome</keyword>
<dbReference type="Pfam" id="PF05922">
    <property type="entry name" value="Inhibitor_I9"/>
    <property type="match status" value="1"/>
</dbReference>
<dbReference type="FunFam" id="3.40.50.200:FF:000006">
    <property type="entry name" value="Subtilisin-like protease SBT1.5"/>
    <property type="match status" value="1"/>
</dbReference>
<keyword evidence="6 9" id="KW-0378">Hydrolase</keyword>
<evidence type="ECO:0000256" key="5">
    <source>
        <dbReference type="ARBA" id="ARBA00022729"/>
    </source>
</evidence>
<evidence type="ECO:0000256" key="9">
    <source>
        <dbReference type="PROSITE-ProRule" id="PRU01240"/>
    </source>
</evidence>
<dbReference type="InterPro" id="IPR041469">
    <property type="entry name" value="Subtilisin-like_FN3"/>
</dbReference>
<evidence type="ECO:0000313" key="16">
    <source>
        <dbReference type="Proteomes" id="UP001154282"/>
    </source>
</evidence>
<comment type="similarity">
    <text evidence="2 9">Belongs to the peptidase S8 family.</text>
</comment>
<gene>
    <name evidence="15" type="ORF">LITE_LOCUS18721</name>
</gene>
<dbReference type="GO" id="GO:0004252">
    <property type="term" value="F:serine-type endopeptidase activity"/>
    <property type="evidence" value="ECO:0007669"/>
    <property type="project" value="UniProtKB-UniRule"/>
</dbReference>
<dbReference type="Pfam" id="PF00082">
    <property type="entry name" value="Peptidase_S8"/>
    <property type="match status" value="1"/>
</dbReference>